<feature type="region of interest" description="Disordered" evidence="1">
    <location>
        <begin position="1"/>
        <end position="26"/>
    </location>
</feature>
<dbReference type="VEuPathDB" id="FungiDB:RhiirFUN_003955"/>
<protein>
    <submittedName>
        <fullName evidence="2">Uncharacterized protein</fullName>
    </submittedName>
</protein>
<dbReference type="OrthoDB" id="2412870at2759"/>
<name>A0A916E4N7_9GLOM</name>
<dbReference type="Proteomes" id="UP000684084">
    <property type="component" value="Unassembled WGS sequence"/>
</dbReference>
<feature type="compositionally biased region" description="Polar residues" evidence="1">
    <location>
        <begin position="1"/>
        <end position="24"/>
    </location>
</feature>
<gene>
    <name evidence="2" type="ORF">CHRIB12_LOCUS5618</name>
</gene>
<accession>A0A916E4N7</accession>
<sequence length="133" mass="15436">MSTTATRTQQQKSKNSYHTSQPPTESMIEAAKIDYATRLFLHTQQQLQQVYSSPSEDKERKNNKGFMRKDYANIGNILPIDTEFWNFEPTHDLEGVNKIHKFKRTTLKLLRKGDCGMMKLKTTLETITLLIIL</sequence>
<reference evidence="2" key="1">
    <citation type="submission" date="2020-05" db="EMBL/GenBank/DDBJ databases">
        <authorList>
            <person name="Rincon C."/>
            <person name="Sanders R I."/>
            <person name="Robbins C."/>
            <person name="Chaturvedi A."/>
        </authorList>
    </citation>
    <scope>NUCLEOTIDE SEQUENCE</scope>
    <source>
        <strain evidence="2">CHB12</strain>
    </source>
</reference>
<comment type="caution">
    <text evidence="2">The sequence shown here is derived from an EMBL/GenBank/DDBJ whole genome shotgun (WGS) entry which is preliminary data.</text>
</comment>
<evidence type="ECO:0000313" key="2">
    <source>
        <dbReference type="EMBL" id="CAB5353457.1"/>
    </source>
</evidence>
<proteinExistence type="predicted"/>
<evidence type="ECO:0000313" key="3">
    <source>
        <dbReference type="Proteomes" id="UP000684084"/>
    </source>
</evidence>
<organism evidence="2 3">
    <name type="scientific">Rhizophagus irregularis</name>
    <dbReference type="NCBI Taxonomy" id="588596"/>
    <lineage>
        <taxon>Eukaryota</taxon>
        <taxon>Fungi</taxon>
        <taxon>Fungi incertae sedis</taxon>
        <taxon>Mucoromycota</taxon>
        <taxon>Glomeromycotina</taxon>
        <taxon>Glomeromycetes</taxon>
        <taxon>Glomerales</taxon>
        <taxon>Glomeraceae</taxon>
        <taxon>Rhizophagus</taxon>
    </lineage>
</organism>
<dbReference type="AlphaFoldDB" id="A0A916E4N7"/>
<dbReference type="EMBL" id="CAGKOT010000009">
    <property type="protein sequence ID" value="CAB5353457.1"/>
    <property type="molecule type" value="Genomic_DNA"/>
</dbReference>
<evidence type="ECO:0000256" key="1">
    <source>
        <dbReference type="SAM" id="MobiDB-lite"/>
    </source>
</evidence>